<keyword evidence="2" id="KW-1185">Reference proteome</keyword>
<dbReference type="SUPFAM" id="SSF51735">
    <property type="entry name" value="NAD(P)-binding Rossmann-fold domains"/>
    <property type="match status" value="1"/>
</dbReference>
<dbReference type="Pfam" id="PF00106">
    <property type="entry name" value="adh_short"/>
    <property type="match status" value="1"/>
</dbReference>
<reference evidence="2" key="2">
    <citation type="submission" date="2015-01" db="EMBL/GenBank/DDBJ databases">
        <title>Evolutionary Origins and Diversification of the Mycorrhizal Mutualists.</title>
        <authorList>
            <consortium name="DOE Joint Genome Institute"/>
            <consortium name="Mycorrhizal Genomics Consortium"/>
            <person name="Kohler A."/>
            <person name="Kuo A."/>
            <person name="Nagy L.G."/>
            <person name="Floudas D."/>
            <person name="Copeland A."/>
            <person name="Barry K.W."/>
            <person name="Cichocki N."/>
            <person name="Veneault-Fourrey C."/>
            <person name="LaButti K."/>
            <person name="Lindquist E.A."/>
            <person name="Lipzen A."/>
            <person name="Lundell T."/>
            <person name="Morin E."/>
            <person name="Murat C."/>
            <person name="Riley R."/>
            <person name="Ohm R."/>
            <person name="Sun H."/>
            <person name="Tunlid A."/>
            <person name="Henrissat B."/>
            <person name="Grigoriev I.V."/>
            <person name="Hibbett D.S."/>
            <person name="Martin F."/>
        </authorList>
    </citation>
    <scope>NUCLEOTIDE SEQUENCE [LARGE SCALE GENOMIC DNA]</scope>
    <source>
        <strain evidence="2">MUT 4182</strain>
    </source>
</reference>
<dbReference type="PANTHER" id="PTHR43550">
    <property type="entry name" value="3-KETODIHYDROSPHINGOSINE REDUCTASE"/>
    <property type="match status" value="1"/>
</dbReference>
<organism evidence="1 2">
    <name type="scientific">Tulasnella calospora MUT 4182</name>
    <dbReference type="NCBI Taxonomy" id="1051891"/>
    <lineage>
        <taxon>Eukaryota</taxon>
        <taxon>Fungi</taxon>
        <taxon>Dikarya</taxon>
        <taxon>Basidiomycota</taxon>
        <taxon>Agaricomycotina</taxon>
        <taxon>Agaricomycetes</taxon>
        <taxon>Cantharellales</taxon>
        <taxon>Tulasnellaceae</taxon>
        <taxon>Tulasnella</taxon>
    </lineage>
</organism>
<dbReference type="HOGENOM" id="CLU_1273058_0_0_1"/>
<evidence type="ECO:0000313" key="2">
    <source>
        <dbReference type="Proteomes" id="UP000054248"/>
    </source>
</evidence>
<accession>A0A0C3QJ85</accession>
<dbReference type="AlphaFoldDB" id="A0A0C3QJ85"/>
<reference evidence="1 2" key="1">
    <citation type="submission" date="2014-04" db="EMBL/GenBank/DDBJ databases">
        <authorList>
            <consortium name="DOE Joint Genome Institute"/>
            <person name="Kuo A."/>
            <person name="Girlanda M."/>
            <person name="Perotto S."/>
            <person name="Kohler A."/>
            <person name="Nagy L.G."/>
            <person name="Floudas D."/>
            <person name="Copeland A."/>
            <person name="Barry K.W."/>
            <person name="Cichocki N."/>
            <person name="Veneault-Fourrey C."/>
            <person name="LaButti K."/>
            <person name="Lindquist E.A."/>
            <person name="Lipzen A."/>
            <person name="Lundell T."/>
            <person name="Morin E."/>
            <person name="Murat C."/>
            <person name="Sun H."/>
            <person name="Tunlid A."/>
            <person name="Henrissat B."/>
            <person name="Grigoriev I.V."/>
            <person name="Hibbett D.S."/>
            <person name="Martin F."/>
            <person name="Nordberg H.P."/>
            <person name="Cantor M.N."/>
            <person name="Hua S.X."/>
        </authorList>
    </citation>
    <scope>NUCLEOTIDE SEQUENCE [LARGE SCALE GENOMIC DNA]</scope>
    <source>
        <strain evidence="1 2">MUT 4182</strain>
    </source>
</reference>
<dbReference type="EMBL" id="KN823014">
    <property type="protein sequence ID" value="KIO27101.1"/>
    <property type="molecule type" value="Genomic_DNA"/>
</dbReference>
<dbReference type="PANTHER" id="PTHR43550:SF3">
    <property type="entry name" value="3-KETODIHYDROSPHINGOSINE REDUCTASE"/>
    <property type="match status" value="1"/>
</dbReference>
<dbReference type="GO" id="GO:0006666">
    <property type="term" value="P:3-keto-sphinganine metabolic process"/>
    <property type="evidence" value="ECO:0007669"/>
    <property type="project" value="TreeGrafter"/>
</dbReference>
<dbReference type="STRING" id="1051891.A0A0C3QJ85"/>
<proteinExistence type="predicted"/>
<evidence type="ECO:0008006" key="3">
    <source>
        <dbReference type="Google" id="ProtNLM"/>
    </source>
</evidence>
<dbReference type="Proteomes" id="UP000054248">
    <property type="component" value="Unassembled WGS sequence"/>
</dbReference>
<sequence>MDEADLRKGMDDGYWIQAFTAFQLVKMTASQQFRGGKIVFVGSTLSYMSFVGWGSYSPAKHALRGLADTLRNECLLYGTDVHMFFAGTMKTPGYETEMKTKPKITVDIEGDDGYSVEGSAKKMLSGVSAGQAHIAYDLVTSIFRATTRGSTPGHNNILTEIGLTLIGLFGLPVFRWIADRQVRAHAAEHTEYLKSKGIIKSS</sequence>
<dbReference type="GO" id="GO:0005789">
    <property type="term" value="C:endoplasmic reticulum membrane"/>
    <property type="evidence" value="ECO:0007669"/>
    <property type="project" value="TreeGrafter"/>
</dbReference>
<name>A0A0C3QJ85_9AGAM</name>
<dbReference type="InterPro" id="IPR036291">
    <property type="entry name" value="NAD(P)-bd_dom_sf"/>
</dbReference>
<protein>
    <recommendedName>
        <fullName evidence="3">Ketoreductase (KR) domain-containing protein</fullName>
    </recommendedName>
</protein>
<gene>
    <name evidence="1" type="ORF">M407DRAFT_194411</name>
</gene>
<dbReference type="GO" id="GO:0030148">
    <property type="term" value="P:sphingolipid biosynthetic process"/>
    <property type="evidence" value="ECO:0007669"/>
    <property type="project" value="TreeGrafter"/>
</dbReference>
<dbReference type="OrthoDB" id="10267115at2759"/>
<evidence type="ECO:0000313" key="1">
    <source>
        <dbReference type="EMBL" id="KIO27101.1"/>
    </source>
</evidence>
<dbReference type="Gene3D" id="3.40.50.720">
    <property type="entry name" value="NAD(P)-binding Rossmann-like Domain"/>
    <property type="match status" value="1"/>
</dbReference>
<dbReference type="GO" id="GO:0047560">
    <property type="term" value="F:3-dehydrosphinganine reductase activity"/>
    <property type="evidence" value="ECO:0007669"/>
    <property type="project" value="TreeGrafter"/>
</dbReference>
<dbReference type="InterPro" id="IPR002347">
    <property type="entry name" value="SDR_fam"/>
</dbReference>